<dbReference type="AlphaFoldDB" id="A0A182F9U3"/>
<dbReference type="Pfam" id="PF07165">
    <property type="entry name" value="DUF1397"/>
    <property type="match status" value="1"/>
</dbReference>
<organism evidence="1 2">
    <name type="scientific">Anopheles albimanus</name>
    <name type="common">New world malaria mosquito</name>
    <dbReference type="NCBI Taxonomy" id="7167"/>
    <lineage>
        <taxon>Eukaryota</taxon>
        <taxon>Metazoa</taxon>
        <taxon>Ecdysozoa</taxon>
        <taxon>Arthropoda</taxon>
        <taxon>Hexapoda</taxon>
        <taxon>Insecta</taxon>
        <taxon>Pterygota</taxon>
        <taxon>Neoptera</taxon>
        <taxon>Endopterygota</taxon>
        <taxon>Diptera</taxon>
        <taxon>Nematocera</taxon>
        <taxon>Culicoidea</taxon>
        <taxon>Culicidae</taxon>
        <taxon>Anophelinae</taxon>
        <taxon>Anopheles</taxon>
    </lineage>
</organism>
<dbReference type="EnsemblMetazoa" id="AALB003269-RA">
    <property type="protein sequence ID" value="AALB003269-PA"/>
    <property type="gene ID" value="AALB003269"/>
</dbReference>
<name>A0A182F9U3_ANOAL</name>
<reference evidence="1 2" key="1">
    <citation type="journal article" date="2017" name="G3 (Bethesda)">
        <title>The Physical Genome Mapping of Anopheles albimanus Corrected Scaffold Misassemblies and Identified Interarm Rearrangements in Genus Anopheles.</title>
        <authorList>
            <person name="Artemov G.N."/>
            <person name="Peery A.N."/>
            <person name="Jiang X."/>
            <person name="Tu Z."/>
            <person name="Stegniy V.N."/>
            <person name="Sharakhova M.V."/>
            <person name="Sharakhov I.V."/>
        </authorList>
    </citation>
    <scope>NUCLEOTIDE SEQUENCE [LARGE SCALE GENOMIC DNA]</scope>
    <source>
        <strain evidence="1 2">ALBI9_A</strain>
    </source>
</reference>
<proteinExistence type="predicted"/>
<sequence length="237" mass="26427">MSLLVVCIGSLISSESSESNEYEVRGIPEIIRKKCKSKTGSNAAFSAVLISVGQTRMCIEDLHPENLKLDINELTNATRGVFFAKFCPLARSFVSCHDSTVAGVRPCLEEGMFNMVQAFFNKIPEVLDLVCKNDGEILFKLMDEQHKECIKQKANQLATCVNSLNGNWEDSKLTQEQCSKLTNFGQCLKIQMDLCDFPEFTNIYDIPMNAMLSLTPCGNYTHEPNGYLPDNNSTVDV</sequence>
<dbReference type="VEuPathDB" id="VectorBase:AALB20_034212"/>
<dbReference type="Proteomes" id="UP000069272">
    <property type="component" value="Chromosome 3L"/>
</dbReference>
<evidence type="ECO:0000313" key="1">
    <source>
        <dbReference type="EnsemblMetazoa" id="AALB003269-PA"/>
    </source>
</evidence>
<protein>
    <submittedName>
        <fullName evidence="1">Uncharacterized protein</fullName>
    </submittedName>
</protein>
<reference evidence="1" key="2">
    <citation type="submission" date="2022-08" db="UniProtKB">
        <authorList>
            <consortium name="EnsemblMetazoa"/>
        </authorList>
    </citation>
    <scope>IDENTIFICATION</scope>
    <source>
        <strain evidence="1">STECLA/ALBI9_A</strain>
    </source>
</reference>
<dbReference type="PANTHER" id="PTHR20997:SF2">
    <property type="entry name" value="EG:BACR42I17.2 PROTEIN-RELATED"/>
    <property type="match status" value="1"/>
</dbReference>
<keyword evidence="2" id="KW-1185">Reference proteome</keyword>
<evidence type="ECO:0000313" key="2">
    <source>
        <dbReference type="Proteomes" id="UP000069272"/>
    </source>
</evidence>
<dbReference type="InterPro" id="IPR009832">
    <property type="entry name" value="DUF1397"/>
</dbReference>
<dbReference type="PANTHER" id="PTHR20997">
    <property type="entry name" value="EG:BACR42I17.2 PROTEIN-RELATED"/>
    <property type="match status" value="1"/>
</dbReference>
<dbReference type="STRING" id="7167.A0A182F9U3"/>
<accession>A0A182F9U3</accession>
<dbReference type="VEuPathDB" id="VectorBase:AALB003269"/>